<dbReference type="EMBL" id="GL832958">
    <property type="protein sequence ID" value="EGD80493.1"/>
    <property type="molecule type" value="Genomic_DNA"/>
</dbReference>
<keyword evidence="2" id="KW-0539">Nucleus</keyword>
<dbReference type="eggNOG" id="KOG0885">
    <property type="taxonomic scope" value="Eukaryota"/>
</dbReference>
<feature type="compositionally biased region" description="Basic and acidic residues" evidence="3">
    <location>
        <begin position="245"/>
        <end position="254"/>
    </location>
</feature>
<dbReference type="GO" id="GO:0003755">
    <property type="term" value="F:peptidyl-prolyl cis-trans isomerase activity"/>
    <property type="evidence" value="ECO:0007669"/>
    <property type="project" value="InterPro"/>
</dbReference>
<gene>
    <name evidence="5" type="ORF">PTSG_01085</name>
</gene>
<dbReference type="InterPro" id="IPR020892">
    <property type="entry name" value="Cyclophilin-type_PPIase_CS"/>
</dbReference>
<dbReference type="InterPro" id="IPR044666">
    <property type="entry name" value="Cyclophilin_A-like"/>
</dbReference>
<dbReference type="PROSITE" id="PS50072">
    <property type="entry name" value="CSA_PPIASE_2"/>
    <property type="match status" value="1"/>
</dbReference>
<dbReference type="GO" id="GO:0071013">
    <property type="term" value="C:catalytic step 2 spliceosome"/>
    <property type="evidence" value="ECO:0007669"/>
    <property type="project" value="TreeGrafter"/>
</dbReference>
<dbReference type="CDD" id="cd01925">
    <property type="entry name" value="cyclophilin_CeCYP16-like"/>
    <property type="match status" value="1"/>
</dbReference>
<evidence type="ECO:0000259" key="4">
    <source>
        <dbReference type="PROSITE" id="PS50072"/>
    </source>
</evidence>
<proteinExistence type="predicted"/>
<dbReference type="OMA" id="ANTIFHR"/>
<evidence type="ECO:0000256" key="3">
    <source>
        <dbReference type="SAM" id="MobiDB-lite"/>
    </source>
</evidence>
<dbReference type="Gene3D" id="2.40.100.10">
    <property type="entry name" value="Cyclophilin-like"/>
    <property type="match status" value="1"/>
</dbReference>
<dbReference type="PRINTS" id="PR00153">
    <property type="entry name" value="CSAPPISMRASE"/>
</dbReference>
<dbReference type="PANTHER" id="PTHR45625">
    <property type="entry name" value="PEPTIDYL-PROLYL CIS-TRANS ISOMERASE-RELATED"/>
    <property type="match status" value="1"/>
</dbReference>
<evidence type="ECO:0000313" key="6">
    <source>
        <dbReference type="Proteomes" id="UP000007799"/>
    </source>
</evidence>
<feature type="region of interest" description="Disordered" evidence="3">
    <location>
        <begin position="178"/>
        <end position="199"/>
    </location>
</feature>
<dbReference type="InParanoid" id="F2U0R9"/>
<dbReference type="PANTHER" id="PTHR45625:SF6">
    <property type="entry name" value="SPLICEOSOME-ASSOCIATED PROTEIN CWC27 HOMOLOG"/>
    <property type="match status" value="1"/>
</dbReference>
<protein>
    <submittedName>
        <fullName evidence="5">Cyclophilin-16</fullName>
    </submittedName>
</protein>
<sequence>MSTIYIQEPATSGKVVLVTSFGDIDVELWCKECPLACRNFIQLCMEGYYDNVTFHRLVRGFIIQAGDPTGTGEGGESVFDKPFKDEFHQRLRFNRRGLVGCASSQPNDNNSQFFITLDRADELTNKHTLFGKVTGNTIFNVLKMGELPTDENDQPEEPPRIIRTEVLSNPFDDIVPRKLAPRVPQQDEESEAKRRRRRKARVKAVKDFKLMSFGEEAEEDEQVIHESTKKLGKLKSSHDVLQDERLASARDSEAATRSILEADADDVKKEARARVSKGTRRSGADDAKPREPEHVKAAREAEERLQTIKREADELKRELKKAKSGHDGDGGAGEGKDAKPMSEASAFLSQERAQLLKEGKSRRAKKRGDRESETLALLAKFRNKLSRAGSGSASSSSGGGSGSGSGSALAPAVSDTEAVTAPPGVDDLSDEVADTTWMQHKLTNEVETAPKGIDPELDPNSLDIYDPRNPLNIRRRKDSSTHHRSRDRDRDRDRGRGPSSASSSSSSHRHHRR</sequence>
<feature type="compositionally biased region" description="Basic and acidic residues" evidence="3">
    <location>
        <begin position="282"/>
        <end position="317"/>
    </location>
</feature>
<keyword evidence="6" id="KW-1185">Reference proteome</keyword>
<feature type="domain" description="PPIase cyclophilin-type" evidence="4">
    <location>
        <begin position="22"/>
        <end position="166"/>
    </location>
</feature>
<dbReference type="RefSeq" id="XP_004997054.1">
    <property type="nucleotide sequence ID" value="XM_004996997.1"/>
</dbReference>
<dbReference type="GeneID" id="16077649"/>
<reference evidence="5" key="1">
    <citation type="submission" date="2009-08" db="EMBL/GenBank/DDBJ databases">
        <title>Annotation of Salpingoeca rosetta.</title>
        <authorList>
            <consortium name="The Broad Institute Genome Sequencing Platform"/>
            <person name="Russ C."/>
            <person name="Cuomo C."/>
            <person name="Burger G."/>
            <person name="Gray M.W."/>
            <person name="Holland P.W.H."/>
            <person name="King N."/>
            <person name="Lang F.B.F."/>
            <person name="Roger A.J."/>
            <person name="Ruiz-Trillo I."/>
            <person name="Young S.K."/>
            <person name="Zeng Q."/>
            <person name="Gargeya S."/>
            <person name="Alvarado L."/>
            <person name="Berlin A."/>
            <person name="Chapman S.B."/>
            <person name="Chen Z."/>
            <person name="Freedman E."/>
            <person name="Gellesch M."/>
            <person name="Goldberg J."/>
            <person name="Griggs A."/>
            <person name="Gujja S."/>
            <person name="Heilman E."/>
            <person name="Heiman D."/>
            <person name="Howarth C."/>
            <person name="Mehta T."/>
            <person name="Neiman D."/>
            <person name="Pearson M."/>
            <person name="Roberts A."/>
            <person name="Saif S."/>
            <person name="Shea T."/>
            <person name="Shenoy N."/>
            <person name="Sisk P."/>
            <person name="Stolte C."/>
            <person name="Sykes S."/>
            <person name="White J."/>
            <person name="Yandava C."/>
            <person name="Haas B."/>
            <person name="Nusbaum C."/>
            <person name="Birren B."/>
        </authorList>
    </citation>
    <scope>NUCLEOTIDE SEQUENCE [LARGE SCALE GENOMIC DNA]</scope>
    <source>
        <strain evidence="5">ATCC 50818</strain>
    </source>
</reference>
<feature type="compositionally biased region" description="Basic and acidic residues" evidence="3">
    <location>
        <begin position="324"/>
        <end position="340"/>
    </location>
</feature>
<dbReference type="PROSITE" id="PS00170">
    <property type="entry name" value="CSA_PPIASE_1"/>
    <property type="match status" value="1"/>
</dbReference>
<evidence type="ECO:0000256" key="2">
    <source>
        <dbReference type="ARBA" id="ARBA00023242"/>
    </source>
</evidence>
<feature type="compositionally biased region" description="Low complexity" evidence="3">
    <location>
        <begin position="497"/>
        <end position="506"/>
    </location>
</feature>
<accession>F2U0R9</accession>
<evidence type="ECO:0000313" key="5">
    <source>
        <dbReference type="EMBL" id="EGD80493.1"/>
    </source>
</evidence>
<dbReference type="Proteomes" id="UP000007799">
    <property type="component" value="Unassembled WGS sequence"/>
</dbReference>
<dbReference type="GO" id="GO:0006457">
    <property type="term" value="P:protein folding"/>
    <property type="evidence" value="ECO:0007669"/>
    <property type="project" value="InterPro"/>
</dbReference>
<dbReference type="SUPFAM" id="SSF50891">
    <property type="entry name" value="Cyclophilin-like"/>
    <property type="match status" value="1"/>
</dbReference>
<feature type="region of interest" description="Disordered" evidence="3">
    <location>
        <begin position="245"/>
        <end position="513"/>
    </location>
</feature>
<dbReference type="FunFam" id="2.40.100.10:FF:000007">
    <property type="entry name" value="Peptidyl-prolyl cis-trans isomerase CWC27 homolog"/>
    <property type="match status" value="1"/>
</dbReference>
<dbReference type="AlphaFoldDB" id="F2U0R9"/>
<dbReference type="FunCoup" id="F2U0R9">
    <property type="interactions" value="815"/>
</dbReference>
<dbReference type="Pfam" id="PF00160">
    <property type="entry name" value="Pro_isomerase"/>
    <property type="match status" value="1"/>
</dbReference>
<evidence type="ECO:0000256" key="1">
    <source>
        <dbReference type="ARBA" id="ARBA00004123"/>
    </source>
</evidence>
<feature type="compositionally biased region" description="Basic and acidic residues" evidence="3">
    <location>
        <begin position="478"/>
        <end position="496"/>
    </location>
</feature>
<comment type="subcellular location">
    <subcellularLocation>
        <location evidence="1">Nucleus</location>
    </subcellularLocation>
</comment>
<dbReference type="STRING" id="946362.F2U0R9"/>
<dbReference type="OrthoDB" id="442970at2759"/>
<name>F2U0R9_SALR5</name>
<organism evidence="6">
    <name type="scientific">Salpingoeca rosetta (strain ATCC 50818 / BSB-021)</name>
    <dbReference type="NCBI Taxonomy" id="946362"/>
    <lineage>
        <taxon>Eukaryota</taxon>
        <taxon>Choanoflagellata</taxon>
        <taxon>Craspedida</taxon>
        <taxon>Salpingoecidae</taxon>
        <taxon>Salpingoeca</taxon>
    </lineage>
</organism>
<dbReference type="KEGG" id="sre:PTSG_01085"/>
<dbReference type="InterPro" id="IPR002130">
    <property type="entry name" value="Cyclophilin-type_PPIase_dom"/>
</dbReference>
<dbReference type="InterPro" id="IPR029000">
    <property type="entry name" value="Cyclophilin-like_dom_sf"/>
</dbReference>